<feature type="transmembrane region" description="Helical" evidence="6">
    <location>
        <begin position="244"/>
        <end position="265"/>
    </location>
</feature>
<dbReference type="CDD" id="cd00472">
    <property type="entry name" value="Ribosomal_L24e_L24"/>
    <property type="match status" value="1"/>
</dbReference>
<proteinExistence type="inferred from homology"/>
<keyword evidence="6" id="KW-0472">Membrane</keyword>
<dbReference type="PANTHER" id="PTHR10792">
    <property type="entry name" value="60S RIBOSOMAL PROTEIN L24"/>
    <property type="match status" value="1"/>
</dbReference>
<dbReference type="FunFam" id="2.30.170.20:FF:000001">
    <property type="entry name" value="probable ribosome biogenesis protein RLP24"/>
    <property type="match status" value="1"/>
</dbReference>
<dbReference type="PANTHER" id="PTHR10792:SF8">
    <property type="entry name" value="RIBOSOME BIOGENESIS PROTEIN RLP24-RELATED"/>
    <property type="match status" value="1"/>
</dbReference>
<organism evidence="8 9">
    <name type="scientific">Polarella glacialis</name>
    <name type="common">Dinoflagellate</name>
    <dbReference type="NCBI Taxonomy" id="89957"/>
    <lineage>
        <taxon>Eukaryota</taxon>
        <taxon>Sar</taxon>
        <taxon>Alveolata</taxon>
        <taxon>Dinophyceae</taxon>
        <taxon>Suessiales</taxon>
        <taxon>Suessiaceae</taxon>
        <taxon>Polarella</taxon>
    </lineage>
</organism>
<dbReference type="InterPro" id="IPR056366">
    <property type="entry name" value="Ribosomal_eL24"/>
</dbReference>
<dbReference type="InterPro" id="IPR023442">
    <property type="entry name" value="Ribosomal_eL24_CS"/>
</dbReference>
<dbReference type="SMART" id="SM00746">
    <property type="entry name" value="TRASH"/>
    <property type="match status" value="1"/>
</dbReference>
<evidence type="ECO:0000256" key="5">
    <source>
        <dbReference type="SAM" id="MobiDB-lite"/>
    </source>
</evidence>
<dbReference type="Gene3D" id="2.30.170.20">
    <property type="entry name" value="Ribosomal protein L24e"/>
    <property type="match status" value="1"/>
</dbReference>
<keyword evidence="6" id="KW-1133">Transmembrane helix</keyword>
<dbReference type="SUPFAM" id="SSF57716">
    <property type="entry name" value="Glucocorticoid receptor-like (DNA-binding domain)"/>
    <property type="match status" value="1"/>
</dbReference>
<dbReference type="Proteomes" id="UP000654075">
    <property type="component" value="Unassembled WGS sequence"/>
</dbReference>
<name>A0A813FXV2_POLGL</name>
<keyword evidence="9" id="KW-1185">Reference proteome</keyword>
<comment type="caution">
    <text evidence="8">The sequence shown here is derived from an EMBL/GenBank/DDBJ whole genome shotgun (WGS) entry which is preliminary data.</text>
</comment>
<dbReference type="InterPro" id="IPR038630">
    <property type="entry name" value="L24e/L24_sf"/>
</dbReference>
<dbReference type="InterPro" id="IPR000988">
    <property type="entry name" value="Ribosomal_eL24-rel_N"/>
</dbReference>
<dbReference type="PROSITE" id="PS01073">
    <property type="entry name" value="RIBOSOMAL_L24E"/>
    <property type="match status" value="1"/>
</dbReference>
<dbReference type="EMBL" id="CAJNNV010025631">
    <property type="protein sequence ID" value="CAE8615422.1"/>
    <property type="molecule type" value="Genomic_DNA"/>
</dbReference>
<comment type="similarity">
    <text evidence="2">Belongs to the eukaryotic ribosomal protein eL24 family.</text>
</comment>
<gene>
    <name evidence="8" type="ORF">PGLA1383_LOCUS33138</name>
</gene>
<evidence type="ECO:0000256" key="4">
    <source>
        <dbReference type="ARBA" id="ARBA00023242"/>
    </source>
</evidence>
<evidence type="ECO:0000313" key="8">
    <source>
        <dbReference type="EMBL" id="CAE8615422.1"/>
    </source>
</evidence>
<dbReference type="InterPro" id="IPR011017">
    <property type="entry name" value="TRASH_dom"/>
</dbReference>
<accession>A0A813FXV2</accession>
<evidence type="ECO:0000256" key="2">
    <source>
        <dbReference type="ARBA" id="ARBA00005647"/>
    </source>
</evidence>
<feature type="domain" description="TRASH" evidence="7">
    <location>
        <begin position="6"/>
        <end position="44"/>
    </location>
</feature>
<dbReference type="Pfam" id="PF01246">
    <property type="entry name" value="Ribosomal_L24e"/>
    <property type="match status" value="1"/>
</dbReference>
<evidence type="ECO:0000313" key="9">
    <source>
        <dbReference type="Proteomes" id="UP000654075"/>
    </source>
</evidence>
<comment type="subcellular location">
    <subcellularLocation>
        <location evidence="1">Nucleus</location>
    </subcellularLocation>
</comment>
<keyword evidence="6" id="KW-0812">Transmembrane</keyword>
<evidence type="ECO:0000256" key="3">
    <source>
        <dbReference type="ARBA" id="ARBA00022517"/>
    </source>
</evidence>
<dbReference type="GO" id="GO:0005730">
    <property type="term" value="C:nucleolus"/>
    <property type="evidence" value="ECO:0007669"/>
    <property type="project" value="TreeGrafter"/>
</dbReference>
<protein>
    <recommendedName>
        <fullName evidence="7">TRASH domain-containing protein</fullName>
    </recommendedName>
</protein>
<dbReference type="OrthoDB" id="10262490at2759"/>
<evidence type="ECO:0000256" key="6">
    <source>
        <dbReference type="SAM" id="Phobius"/>
    </source>
</evidence>
<dbReference type="GO" id="GO:0003735">
    <property type="term" value="F:structural constituent of ribosome"/>
    <property type="evidence" value="ECO:0007669"/>
    <property type="project" value="InterPro"/>
</dbReference>
<feature type="region of interest" description="Disordered" evidence="5">
    <location>
        <begin position="96"/>
        <end position="129"/>
    </location>
</feature>
<dbReference type="AlphaFoldDB" id="A0A813FXV2"/>
<evidence type="ECO:0000259" key="7">
    <source>
        <dbReference type="SMART" id="SM00746"/>
    </source>
</evidence>
<keyword evidence="3" id="KW-0690">Ribosome biogenesis</keyword>
<reference evidence="8" key="1">
    <citation type="submission" date="2021-02" db="EMBL/GenBank/DDBJ databases">
        <authorList>
            <person name="Dougan E. K."/>
            <person name="Rhodes N."/>
            <person name="Thang M."/>
            <person name="Chan C."/>
        </authorList>
    </citation>
    <scope>NUCLEOTIDE SEQUENCE</scope>
</reference>
<keyword evidence="4" id="KW-0539">Nucleus</keyword>
<evidence type="ECO:0000256" key="1">
    <source>
        <dbReference type="ARBA" id="ARBA00004123"/>
    </source>
</evidence>
<sequence length="268" mass="30247">MRIEKCWFCSSNIYPGHGIMFIRNDCKTFRFCRSKCHKHFKMKHNPRRLKWTKAYRRAHGKEMVVDSTFNFEKKRLTPTRYNRNLMVKTALPQGTPGCAAQEQGHHRAEGDCQGSTLARGPEQGEGTGLPEGVCGLYKGEEQAQGQGREEVRWGLNGDRGVIPGSLHMLRLSLLYITVLPNWRHLSSAVFASDCASTGFPWLGSSTSAPKQTYPTLNMNTANKPRYMSQACSILWLRPPRGGHLVLIVFFLVLLAVVGNHGELLFCFF</sequence>
<dbReference type="GO" id="GO:0042273">
    <property type="term" value="P:ribosomal large subunit biogenesis"/>
    <property type="evidence" value="ECO:0007669"/>
    <property type="project" value="TreeGrafter"/>
</dbReference>